<name>A0A061I7Z1_CRIGR</name>
<dbReference type="GO" id="GO:0005764">
    <property type="term" value="C:lysosome"/>
    <property type="evidence" value="ECO:0007669"/>
    <property type="project" value="UniProtKB-SubCell"/>
</dbReference>
<evidence type="ECO:0000256" key="4">
    <source>
        <dbReference type="ARBA" id="ARBA00023228"/>
    </source>
</evidence>
<dbReference type="EMBL" id="KE675695">
    <property type="protein sequence ID" value="ERE74873.1"/>
    <property type="molecule type" value="Genomic_DNA"/>
</dbReference>
<evidence type="ECO:0000313" key="7">
    <source>
        <dbReference type="EMBL" id="ERE74873.1"/>
    </source>
</evidence>
<dbReference type="GO" id="GO:0032008">
    <property type="term" value="P:positive regulation of TOR signaling"/>
    <property type="evidence" value="ECO:0007669"/>
    <property type="project" value="InterPro"/>
</dbReference>
<comment type="similarity">
    <text evidence="2">Belongs to the LAMTOR4 family.</text>
</comment>
<dbReference type="PANTHER" id="PTHR33967:SF1">
    <property type="entry name" value="RAGULATOR COMPLEX PROTEIN LAMTOR4"/>
    <property type="match status" value="1"/>
</dbReference>
<comment type="function">
    <text evidence="6">As part of the Ragulator complex it is involved in amino acid sensing and activation of mTORC1, a signaling complex promoting cell growth in response to growth factors, energy levels, and amino acids. Activated by amino acids through a mechanism involving the lysosomal V-ATPase, the Ragulator plays a dual role for the small GTPases Rag (RagA/RRAGA, RagB/RRAGB, RagC/RRAGC and/or RagD/RRAGD): it (1) acts as a guanine nucleotide exchange factor (GEF), activating the small GTPases Rag and (2) mediates recruitment of Rag GTPases to the lysosome membrane. Activated Ragulator and Rag GTPases function as a scaffold recruiting mTORC1 to lysosomes where it is in turn activated.</text>
</comment>
<protein>
    <recommendedName>
        <fullName evidence="3">Ragulator complex protein LAMTOR4</fullName>
    </recommendedName>
    <alternativeName>
        <fullName evidence="5">Late endosomal/lysosomal adaptor and MAPK and MTOR activator 4</fullName>
    </alternativeName>
</protein>
<dbReference type="PANTHER" id="PTHR33967">
    <property type="entry name" value="RAGULATOR COMPLEX PROTEIN LAMTOR4"/>
    <property type="match status" value="1"/>
</dbReference>
<dbReference type="InterPro" id="IPR034601">
    <property type="entry name" value="LAMTOR4"/>
</dbReference>
<organism evidence="7 8">
    <name type="scientific">Cricetulus griseus</name>
    <name type="common">Chinese hamster</name>
    <name type="synonym">Cricetulus barabensis griseus</name>
    <dbReference type="NCBI Taxonomy" id="10029"/>
    <lineage>
        <taxon>Eukaryota</taxon>
        <taxon>Metazoa</taxon>
        <taxon>Chordata</taxon>
        <taxon>Craniata</taxon>
        <taxon>Vertebrata</taxon>
        <taxon>Euteleostomi</taxon>
        <taxon>Mammalia</taxon>
        <taxon>Eutheria</taxon>
        <taxon>Euarchontoglires</taxon>
        <taxon>Glires</taxon>
        <taxon>Rodentia</taxon>
        <taxon>Myomorpha</taxon>
        <taxon>Muroidea</taxon>
        <taxon>Cricetidae</taxon>
        <taxon>Cricetinae</taxon>
        <taxon>Cricetulus</taxon>
    </lineage>
</organism>
<evidence type="ECO:0000256" key="6">
    <source>
        <dbReference type="ARBA" id="ARBA00045571"/>
    </source>
</evidence>
<dbReference type="GO" id="GO:0005085">
    <property type="term" value="F:guanyl-nucleotide exchange factor activity"/>
    <property type="evidence" value="ECO:0007669"/>
    <property type="project" value="TreeGrafter"/>
</dbReference>
<keyword evidence="4" id="KW-0458">Lysosome</keyword>
<dbReference type="AlphaFoldDB" id="A0A061I7Z1"/>
<evidence type="ECO:0000256" key="3">
    <source>
        <dbReference type="ARBA" id="ARBA00016098"/>
    </source>
</evidence>
<evidence type="ECO:0000313" key="8">
    <source>
        <dbReference type="Proteomes" id="UP000030759"/>
    </source>
</evidence>
<accession>A0A061I7Z1</accession>
<dbReference type="Proteomes" id="UP000030759">
    <property type="component" value="Unassembled WGS sequence"/>
</dbReference>
<evidence type="ECO:0000256" key="5">
    <source>
        <dbReference type="ARBA" id="ARBA00032690"/>
    </source>
</evidence>
<proteinExistence type="inferred from homology"/>
<dbReference type="GO" id="GO:0071986">
    <property type="term" value="C:Ragulator complex"/>
    <property type="evidence" value="ECO:0007669"/>
    <property type="project" value="InterPro"/>
</dbReference>
<evidence type="ECO:0000256" key="2">
    <source>
        <dbReference type="ARBA" id="ARBA00010627"/>
    </source>
</evidence>
<gene>
    <name evidence="7" type="ORF">H671_4g13090</name>
</gene>
<evidence type="ECO:0000256" key="1">
    <source>
        <dbReference type="ARBA" id="ARBA00004371"/>
    </source>
</evidence>
<comment type="subcellular location">
    <subcellularLocation>
        <location evidence="1">Lysosome</location>
    </subcellularLocation>
</comment>
<reference evidence="8" key="1">
    <citation type="journal article" date="2013" name="Nat. Biotechnol.">
        <title>Chinese hamster genome sequenced from sorted chromosomes.</title>
        <authorList>
            <person name="Brinkrolf K."/>
            <person name="Rupp O."/>
            <person name="Laux H."/>
            <person name="Kollin F."/>
            <person name="Ernst W."/>
            <person name="Linke B."/>
            <person name="Kofler R."/>
            <person name="Romand S."/>
            <person name="Hesse F."/>
            <person name="Budach W.E."/>
            <person name="Galosy S."/>
            <person name="Muller D."/>
            <person name="Noll T."/>
            <person name="Wienberg J."/>
            <person name="Jostock T."/>
            <person name="Leonard M."/>
            <person name="Grillari J."/>
            <person name="Tauch A."/>
            <person name="Goesmann A."/>
            <person name="Helk B."/>
            <person name="Mott J.E."/>
            <person name="Puhler A."/>
            <person name="Borth N."/>
        </authorList>
    </citation>
    <scope>NUCLEOTIDE SEQUENCE [LARGE SCALE GENOMIC DNA]</scope>
    <source>
        <strain evidence="8">17A/GY</strain>
    </source>
</reference>
<dbReference type="GO" id="GO:0071230">
    <property type="term" value="P:cellular response to amino acid stimulus"/>
    <property type="evidence" value="ECO:0007669"/>
    <property type="project" value="InterPro"/>
</dbReference>
<sequence length="96" mass="10532">MACALSLFQTLGSYFLPLPSSIHMQSSGDLENDEQAASTISELVSTACGFRLHHGTNVPFKRLSVVFGEHTLLVTVSGQRVFVVKRQNRGREPIDV</sequence>